<protein>
    <submittedName>
        <fullName evidence="3">ANR12 protein</fullName>
    </submittedName>
</protein>
<dbReference type="Proteomes" id="UP000886611">
    <property type="component" value="Unassembled WGS sequence"/>
</dbReference>
<feature type="region of interest" description="Disordered" evidence="2">
    <location>
        <begin position="1791"/>
        <end position="1843"/>
    </location>
</feature>
<feature type="region of interest" description="Disordered" evidence="2">
    <location>
        <begin position="727"/>
        <end position="771"/>
    </location>
</feature>
<dbReference type="InterPro" id="IPR002110">
    <property type="entry name" value="Ankyrin_rpt"/>
</dbReference>
<feature type="region of interest" description="Disordered" evidence="2">
    <location>
        <begin position="127"/>
        <end position="206"/>
    </location>
</feature>
<comment type="caution">
    <text evidence="3">The sequence shown here is derived from an EMBL/GenBank/DDBJ whole genome shotgun (WGS) entry which is preliminary data.</text>
</comment>
<feature type="compositionally biased region" description="Basic and acidic residues" evidence="2">
    <location>
        <begin position="1229"/>
        <end position="1242"/>
    </location>
</feature>
<dbReference type="GeneID" id="120530350"/>
<name>A0A8X7WWX5_POLSE</name>
<evidence type="ECO:0000256" key="1">
    <source>
        <dbReference type="PROSITE-ProRule" id="PRU00023"/>
    </source>
</evidence>
<gene>
    <name evidence="3" type="primary">Ankrd12</name>
    <name evidence="3" type="ORF">GTO96_0017923</name>
</gene>
<feature type="compositionally biased region" description="Polar residues" evidence="2">
    <location>
        <begin position="1794"/>
        <end position="1818"/>
    </location>
</feature>
<dbReference type="PROSITE" id="PS50297">
    <property type="entry name" value="ANK_REP_REGION"/>
    <property type="match status" value="3"/>
</dbReference>
<feature type="non-terminal residue" evidence="3">
    <location>
        <position position="2112"/>
    </location>
</feature>
<dbReference type="PANTHER" id="PTHR24149:SF14">
    <property type="entry name" value="ANKYRIN REPEAT DOMAIN 12"/>
    <property type="match status" value="1"/>
</dbReference>
<feature type="compositionally biased region" description="Basic and acidic residues" evidence="2">
    <location>
        <begin position="1080"/>
        <end position="1117"/>
    </location>
</feature>
<feature type="compositionally biased region" description="Low complexity" evidence="2">
    <location>
        <begin position="401"/>
        <end position="410"/>
    </location>
</feature>
<keyword evidence="1" id="KW-0040">ANK repeat</keyword>
<dbReference type="PRINTS" id="PR01415">
    <property type="entry name" value="ANKYRIN"/>
</dbReference>
<feature type="repeat" description="ANK" evidence="1">
    <location>
        <begin position="267"/>
        <end position="299"/>
    </location>
</feature>
<feature type="compositionally biased region" description="Basic and acidic residues" evidence="2">
    <location>
        <begin position="1143"/>
        <end position="1152"/>
    </location>
</feature>
<dbReference type="InterPro" id="IPR036770">
    <property type="entry name" value="Ankyrin_rpt-contain_sf"/>
</dbReference>
<feature type="repeat" description="ANK" evidence="1">
    <location>
        <begin position="300"/>
        <end position="332"/>
    </location>
</feature>
<feature type="compositionally biased region" description="Basic and acidic residues" evidence="2">
    <location>
        <begin position="743"/>
        <end position="771"/>
    </location>
</feature>
<feature type="compositionally biased region" description="Basic and acidic residues" evidence="2">
    <location>
        <begin position="183"/>
        <end position="200"/>
    </location>
</feature>
<dbReference type="Pfam" id="PF00023">
    <property type="entry name" value="Ank"/>
    <property type="match status" value="1"/>
</dbReference>
<feature type="compositionally biased region" description="Basic and acidic residues" evidence="2">
    <location>
        <begin position="1125"/>
        <end position="1135"/>
    </location>
</feature>
<feature type="compositionally biased region" description="Basic and acidic residues" evidence="2">
    <location>
        <begin position="256"/>
        <end position="270"/>
    </location>
</feature>
<feature type="compositionally biased region" description="Basic and acidic residues" evidence="2">
    <location>
        <begin position="563"/>
        <end position="576"/>
    </location>
</feature>
<feature type="region of interest" description="Disordered" evidence="2">
    <location>
        <begin position="1080"/>
        <end position="1152"/>
    </location>
</feature>
<dbReference type="PROSITE" id="PS50088">
    <property type="entry name" value="ANK_REPEAT"/>
    <property type="match status" value="3"/>
</dbReference>
<feature type="region of interest" description="Disordered" evidence="2">
    <location>
        <begin position="228"/>
        <end position="270"/>
    </location>
</feature>
<feature type="compositionally biased region" description="Acidic residues" evidence="2">
    <location>
        <begin position="389"/>
        <end position="400"/>
    </location>
</feature>
<dbReference type="InterPro" id="IPR053210">
    <property type="entry name" value="ANKRD12"/>
</dbReference>
<dbReference type="SMART" id="SM00248">
    <property type="entry name" value="ANK"/>
    <property type="match status" value="3"/>
</dbReference>
<feature type="compositionally biased region" description="Basic and acidic residues" evidence="2">
    <location>
        <begin position="127"/>
        <end position="137"/>
    </location>
</feature>
<dbReference type="GO" id="GO:0005654">
    <property type="term" value="C:nucleoplasm"/>
    <property type="evidence" value="ECO:0007669"/>
    <property type="project" value="TreeGrafter"/>
</dbReference>
<dbReference type="RefSeq" id="XP_039610711.1">
    <property type="nucleotide sequence ID" value="XM_039754777.1"/>
</dbReference>
<dbReference type="EMBL" id="JAATIS010007298">
    <property type="protein sequence ID" value="KAG2458133.1"/>
    <property type="molecule type" value="Genomic_DNA"/>
</dbReference>
<feature type="region of interest" description="Disordered" evidence="2">
    <location>
        <begin position="1182"/>
        <end position="1244"/>
    </location>
</feature>
<evidence type="ECO:0000256" key="2">
    <source>
        <dbReference type="SAM" id="MobiDB-lite"/>
    </source>
</evidence>
<feature type="non-terminal residue" evidence="3">
    <location>
        <position position="1"/>
    </location>
</feature>
<feature type="region of interest" description="Disordered" evidence="2">
    <location>
        <begin position="386"/>
        <end position="430"/>
    </location>
</feature>
<organism evidence="3 4">
    <name type="scientific">Polypterus senegalus</name>
    <name type="common">Senegal bichir</name>
    <dbReference type="NCBI Taxonomy" id="55291"/>
    <lineage>
        <taxon>Eukaryota</taxon>
        <taxon>Metazoa</taxon>
        <taxon>Chordata</taxon>
        <taxon>Craniata</taxon>
        <taxon>Vertebrata</taxon>
        <taxon>Euteleostomi</taxon>
        <taxon>Actinopterygii</taxon>
        <taxon>Polypteriformes</taxon>
        <taxon>Polypteridae</taxon>
        <taxon>Polypterus</taxon>
    </lineage>
</organism>
<feature type="compositionally biased region" description="Polar residues" evidence="2">
    <location>
        <begin position="1211"/>
        <end position="1228"/>
    </location>
</feature>
<feature type="region of interest" description="Disordered" evidence="2">
    <location>
        <begin position="965"/>
        <end position="1002"/>
    </location>
</feature>
<evidence type="ECO:0000313" key="4">
    <source>
        <dbReference type="Proteomes" id="UP000886611"/>
    </source>
</evidence>
<feature type="compositionally biased region" description="Basic residues" evidence="2">
    <location>
        <begin position="681"/>
        <end position="693"/>
    </location>
</feature>
<feature type="compositionally biased region" description="Polar residues" evidence="2">
    <location>
        <begin position="244"/>
        <end position="255"/>
    </location>
</feature>
<proteinExistence type="predicted"/>
<feature type="region of interest" description="Disordered" evidence="2">
    <location>
        <begin position="507"/>
        <end position="576"/>
    </location>
</feature>
<dbReference type="Pfam" id="PF12796">
    <property type="entry name" value="Ank_2"/>
    <property type="match status" value="1"/>
</dbReference>
<feature type="repeat" description="ANK" evidence="1">
    <location>
        <begin position="333"/>
        <end position="365"/>
    </location>
</feature>
<feature type="compositionally biased region" description="Basic and acidic residues" evidence="2">
    <location>
        <begin position="1201"/>
        <end position="1210"/>
    </location>
</feature>
<sequence>MVPRFTDFFFFVVGDKNARECFQNQLKQEGEDILWWLGGSFDCYILNTRLTLLCLVVAASLEKRAGAERAFVEEHDENFGIHMLQLVKSCTMAKPGIDRESTMVEKQSVKKGKEKVSAFSKTPKLDRSELLGKEMKQKSSMKRKLPFTVSPTRNEDKDSDTDSDPGHTNETWGERLIPPCRTYSEKDGPEKKKVKKEAGGKKSTPVNILFGYPLSERKQMALLMQMTARDNSPDSTPNHPTPTTPVQKKIPSTSSRQKDKVNKRNERGETPLHMAAIRGDVKQVKELISLGADVNVKDFAGWTPLHEACNMGYYEVAKVLIAAGAEVNTQGLDNDTPLHDASSSGHKDIVKLLLRHRGDPFQANNRGERPVDVAETEELEQLLKGEIPLSEDDSSSDSEDPSSVNPSSVDDNIEDSDGEKDINNKLVTPDKPIVTGLDEYEFKDDDDDEEEDLNKALNDRHLLRRELRQREREQKGRNHYIAKSLRTDQHNICKSKKHKPSRILFCDNESSDEEERKVTSPSSSIPTTADGYKTDLRTKKDFPIAAEHKEKSKVKRKFKNQSKNKENQELKDDGKENTKLSFFPSLVALETSSERSKEEDTFKMSFSPKDDTSVHLFHLPSVKSPKINHNITEKQTVPLKQENTKTCFSPSATEMSLSLEVVHYDHYIDADTSTESSSSKSFKHKEKSKHHHKDISIIAEDTNLSPKKDDDQVTFFDSSEGVLRKADRDGKIIKKHKLKHKEKGKEKSKKDHEVEKDKHRPRESSKDLPRNLEFDREFWKENFFKSDENDEPLQIKNEIGQTCAMEKLSDKTAKEEKVTKEKHLNKDKRVKEDRDKEKLKRDKRENLFKDDKEDRNDKPARDRETEEISHGFSLMKDEQEQHVITDRDMNNDQELDSKATKERNEKKSPVKEKDSEKLDKKQSEKDRKNKGDHNTFEKNECCDSSEKLKDRDKSIFSCYGEKCKEGEKPKTVLSIKKQEENKKNKEKLERKHDKEKTERERFLVESKDKDKNIFEKKSKLTDRGCEISKYDRMKEKEHDKKKKDKIRDLSSTVYPKVSLEEKKNIVTECNKACHEKALPLKEKPKDEAVKISEKDRKEKDREIDRYKERDKHKDKTQIVKPNKVKTNESEVDKLKLKPSPVAKDMRPKEKRLVNDDLMQTSFERMLSLKDLEIEQWHRKHKEKIKQKERDRMRHRPGVEVNKQKIKDRPKSSPSETFNNKELFWSKSTDGSETHNNREKVLKDATSTRSYSLDAKCLLSTGKANLGTDCNLTRSPRPDNEKSNLISRSVSMTSMTSSEDSCQIATTVPRPGADIDSDFAFEASDVPLASSQPSYFNAGKSPAINEKENESGILELSQEGKSMVSSTQQTTCVRLTSADDSKLSVISSPLRGEDQKQAIWTYSDNEHKCTERTIAPVHESQDNQTSVHAINCNTAADKEEGSTYIDDFTSHSSLHVPQPVLQTSHTQTSTDFASLQSENLKEVSCCESENNQNAGIKLQKMCRVDLQPMTEAISLPLQSVLIEKPNDMLSSDHIKQENISSVSLKESEIKLSHPAVLQTKVQHGNCIDHLEFQPSSCEERPELLEDGYTSPQLVIKDQFCVKISERISLSPNERTEDQNTELGSPAKPDTVKLECCDSQQLICPMQESVKTVIESSSSKTVANNILKSDVEVKSDTYSHTGIISSNFEANVEMDASSTNAQHTDKSSAAKISAALENSSDLDKRAKTVLENTEFLSKNNLEELSLEEGTVNMLSDTTSPMQTVAEIKTEAVEFASEETGHDDKLEQDISHRVTRTRANSQASQLKCTSAQDSDSSASVKTKNKLTDEEEIQVHHPRKRKMPRVPQPVQVNPSLQQAKEKTQQSLAAIVDSLKLEDIEPYQTDRANPYYEFLHIRKKIEEKRKVLCSVIPQAPQYYDEYVTFNGSYLLDGNPLSKLCIPTITPPPSLLEPLKELFKQQELVRMKLRLQHSIERDKLTVSNEQEVLRVHYRAARTLANQTLPFSACTVLLDAEVYNMPQDSQTDDNKTSVRDRFNARQFMSWLQDVDDKFDKLKTCLLMRQQHEAAALNAVQRLEWQLKLQELDPATYKSISIFEIPEFYVPLVDVNDDFELTPI</sequence>
<dbReference type="SUPFAM" id="SSF48403">
    <property type="entry name" value="Ankyrin repeat"/>
    <property type="match status" value="1"/>
</dbReference>
<feature type="compositionally biased region" description="Basic residues" evidence="2">
    <location>
        <begin position="551"/>
        <end position="562"/>
    </location>
</feature>
<dbReference type="OrthoDB" id="5806726at2759"/>
<dbReference type="Gene3D" id="1.25.40.20">
    <property type="entry name" value="Ankyrin repeat-containing domain"/>
    <property type="match status" value="1"/>
</dbReference>
<evidence type="ECO:0000313" key="3">
    <source>
        <dbReference type="EMBL" id="KAG2458133.1"/>
    </source>
</evidence>
<reference evidence="3 4" key="1">
    <citation type="journal article" date="2021" name="Cell">
        <title>Tracing the genetic footprints of vertebrate landing in non-teleost ray-finned fishes.</title>
        <authorList>
            <person name="Bi X."/>
            <person name="Wang K."/>
            <person name="Yang L."/>
            <person name="Pan H."/>
            <person name="Jiang H."/>
            <person name="Wei Q."/>
            <person name="Fang M."/>
            <person name="Yu H."/>
            <person name="Zhu C."/>
            <person name="Cai Y."/>
            <person name="He Y."/>
            <person name="Gan X."/>
            <person name="Zeng H."/>
            <person name="Yu D."/>
            <person name="Zhu Y."/>
            <person name="Jiang H."/>
            <person name="Qiu Q."/>
            <person name="Yang H."/>
            <person name="Zhang Y.E."/>
            <person name="Wang W."/>
            <person name="Zhu M."/>
            <person name="He S."/>
            <person name="Zhang G."/>
        </authorList>
    </citation>
    <scope>NUCLEOTIDE SEQUENCE [LARGE SCALE GENOMIC DNA]</scope>
    <source>
        <strain evidence="3">Bchr_013</strain>
    </source>
</reference>
<feature type="region of interest" description="Disordered" evidence="2">
    <location>
        <begin position="672"/>
        <end position="709"/>
    </location>
</feature>
<keyword evidence="4" id="KW-1185">Reference proteome</keyword>
<feature type="compositionally biased region" description="Basic residues" evidence="2">
    <location>
        <begin position="733"/>
        <end position="742"/>
    </location>
</feature>
<feature type="compositionally biased region" description="Polar residues" evidence="2">
    <location>
        <begin position="228"/>
        <end position="238"/>
    </location>
</feature>
<feature type="compositionally biased region" description="Basic and acidic residues" evidence="2">
    <location>
        <begin position="532"/>
        <end position="550"/>
    </location>
</feature>
<feature type="compositionally biased region" description="Basic and acidic residues" evidence="2">
    <location>
        <begin position="807"/>
        <end position="948"/>
    </location>
</feature>
<dbReference type="PANTHER" id="PTHR24149">
    <property type="entry name" value="ANKYRIN REPEAT DOMAIN-CONTAINING PROTEIN 12"/>
    <property type="match status" value="1"/>
</dbReference>
<accession>A0A8X7WWX5</accession>
<feature type="region of interest" description="Disordered" evidence="2">
    <location>
        <begin position="789"/>
        <end position="948"/>
    </location>
</feature>